<feature type="binding site" evidence="7">
    <location>
        <position position="444"/>
    </location>
    <ligand>
        <name>ATP</name>
        <dbReference type="ChEBI" id="CHEBI:30616"/>
    </ligand>
</feature>
<dbReference type="GO" id="GO:0004359">
    <property type="term" value="F:glutaminase activity"/>
    <property type="evidence" value="ECO:0007669"/>
    <property type="project" value="InterPro"/>
</dbReference>
<dbReference type="InterPro" id="IPR014445">
    <property type="entry name" value="Gln-dep_NAD_synthase"/>
</dbReference>
<evidence type="ECO:0000256" key="3">
    <source>
        <dbReference type="ARBA" id="ARBA00022598"/>
    </source>
</evidence>
<dbReference type="EC" id="6.3.5.1" evidence="7 8"/>
<dbReference type="Gene3D" id="3.40.50.620">
    <property type="entry name" value="HUPs"/>
    <property type="match status" value="1"/>
</dbReference>
<feature type="binding site" evidence="7">
    <location>
        <position position="191"/>
    </location>
    <ligand>
        <name>L-glutamine</name>
        <dbReference type="ChEBI" id="CHEBI:58359"/>
    </ligand>
</feature>
<dbReference type="CDD" id="cd00553">
    <property type="entry name" value="NAD_synthase"/>
    <property type="match status" value="1"/>
</dbReference>
<evidence type="ECO:0000259" key="10">
    <source>
        <dbReference type="PROSITE" id="PS50263"/>
    </source>
</evidence>
<comment type="catalytic activity">
    <reaction evidence="7 8">
        <text>deamido-NAD(+) + L-glutamine + ATP + H2O = L-glutamate + AMP + diphosphate + NAD(+) + H(+)</text>
        <dbReference type="Rhea" id="RHEA:24384"/>
        <dbReference type="ChEBI" id="CHEBI:15377"/>
        <dbReference type="ChEBI" id="CHEBI:15378"/>
        <dbReference type="ChEBI" id="CHEBI:29985"/>
        <dbReference type="ChEBI" id="CHEBI:30616"/>
        <dbReference type="ChEBI" id="CHEBI:33019"/>
        <dbReference type="ChEBI" id="CHEBI:57540"/>
        <dbReference type="ChEBI" id="CHEBI:58359"/>
        <dbReference type="ChEBI" id="CHEBI:58437"/>
        <dbReference type="ChEBI" id="CHEBI:456215"/>
        <dbReference type="EC" id="6.3.5.1"/>
    </reaction>
</comment>
<name>A0A326SBK1_9BACT</name>
<evidence type="ECO:0000313" key="11">
    <source>
        <dbReference type="EMBL" id="PZV87416.1"/>
    </source>
</evidence>
<dbReference type="RefSeq" id="WP_111391096.1">
    <property type="nucleotide sequence ID" value="NZ_QKTX01000001.1"/>
</dbReference>
<dbReference type="GO" id="GO:0003952">
    <property type="term" value="F:NAD+ synthase (glutamine-hydrolyzing) activity"/>
    <property type="evidence" value="ECO:0007669"/>
    <property type="project" value="UniProtKB-UniRule"/>
</dbReference>
<feature type="domain" description="CN hydrolase" evidence="10">
    <location>
        <begin position="4"/>
        <end position="262"/>
    </location>
</feature>
<comment type="similarity">
    <text evidence="2 7 8">In the C-terminal section; belongs to the NAD synthetase family.</text>
</comment>
<comment type="pathway">
    <text evidence="1 7 8">Cofactor biosynthesis; NAD(+) biosynthesis; NAD(+) from deamido-NAD(+) (L-Gln route): step 1/1.</text>
</comment>
<dbReference type="PANTHER" id="PTHR23090:SF9">
    <property type="entry name" value="GLUTAMINE-DEPENDENT NAD(+) SYNTHETASE"/>
    <property type="match status" value="1"/>
</dbReference>
<dbReference type="NCBIfam" id="TIGR00552">
    <property type="entry name" value="nadE"/>
    <property type="match status" value="1"/>
</dbReference>
<dbReference type="PIRSF" id="PIRSF006630">
    <property type="entry name" value="NADS_GAT"/>
    <property type="match status" value="1"/>
</dbReference>
<dbReference type="Pfam" id="PF02540">
    <property type="entry name" value="NAD_synthase"/>
    <property type="match status" value="1"/>
</dbReference>
<feature type="active site" description="Proton acceptor; for glutaminase activity" evidence="7">
    <location>
        <position position="44"/>
    </location>
</feature>
<feature type="binding site" evidence="7">
    <location>
        <position position="449"/>
    </location>
    <ligand>
        <name>deamido-NAD(+)</name>
        <dbReference type="ChEBI" id="CHEBI:58437"/>
        <note>ligand shared between two neighboring subunits</note>
    </ligand>
</feature>
<dbReference type="Pfam" id="PF00795">
    <property type="entry name" value="CN_hydrolase"/>
    <property type="match status" value="1"/>
</dbReference>
<dbReference type="GO" id="GO:0009435">
    <property type="term" value="P:NAD+ biosynthetic process"/>
    <property type="evidence" value="ECO:0007669"/>
    <property type="project" value="UniProtKB-UniRule"/>
</dbReference>
<dbReference type="SUPFAM" id="SSF56317">
    <property type="entry name" value="Carbon-nitrogen hydrolase"/>
    <property type="match status" value="1"/>
</dbReference>
<gene>
    <name evidence="7" type="primary">nadE</name>
    <name evidence="11" type="ORF">CLV31_101289</name>
</gene>
<evidence type="ECO:0000256" key="6">
    <source>
        <dbReference type="ARBA" id="ARBA00023027"/>
    </source>
</evidence>
<keyword evidence="3 7" id="KW-0436">Ligase</keyword>
<dbReference type="InterPro" id="IPR036526">
    <property type="entry name" value="C-N_Hydrolase_sf"/>
</dbReference>
<dbReference type="EMBL" id="QKTX01000001">
    <property type="protein sequence ID" value="PZV87416.1"/>
    <property type="molecule type" value="Genomic_DNA"/>
</dbReference>
<dbReference type="UniPathway" id="UPA00253">
    <property type="reaction ID" value="UER00334"/>
</dbReference>
<dbReference type="GO" id="GO:0005524">
    <property type="term" value="F:ATP binding"/>
    <property type="evidence" value="ECO:0007669"/>
    <property type="project" value="UniProtKB-UniRule"/>
</dbReference>
<evidence type="ECO:0000256" key="7">
    <source>
        <dbReference type="HAMAP-Rule" id="MF_02090"/>
    </source>
</evidence>
<dbReference type="CDD" id="cd07570">
    <property type="entry name" value="GAT_Gln-NAD-synth"/>
    <property type="match status" value="1"/>
</dbReference>
<keyword evidence="5 7" id="KW-0067">ATP-binding</keyword>
<dbReference type="PROSITE" id="PS50263">
    <property type="entry name" value="CN_HYDROLASE"/>
    <property type="match status" value="1"/>
</dbReference>
<comment type="caution">
    <text evidence="7">Lacks conserved residue(s) required for the propagation of feature annotation.</text>
</comment>
<keyword evidence="4 7" id="KW-0547">Nucleotide-binding</keyword>
<feature type="binding site" evidence="7">
    <location>
        <position position="197"/>
    </location>
    <ligand>
        <name>L-glutamine</name>
        <dbReference type="ChEBI" id="CHEBI:58359"/>
    </ligand>
</feature>
<dbReference type="InterPro" id="IPR003010">
    <property type="entry name" value="C-N_Hydrolase"/>
</dbReference>
<dbReference type="AlphaFoldDB" id="A0A326SBK1"/>
<sequence>MASIKIAGATLNQTPLDWTGNLDRIKKAIEQSKADEVELLCFPELAITGYGAEDLFLSYWFPQRALAQLENLVPFCTGITVAVGLPIRIEDKVYNTMALIENAELKGIVAKQFMAIDGVHYEFRWFTPWLAHEIISFAFMGQEVPFGDLTFHHKGIHYGFEICEDAWRGKSRPGYRLCQRKVDLIFNPSASHFAMKKTLERKDLIEQSSLLFDCFYCYVNLLGNEAGRMIFDGEILLAKNGELLARNQLLSFEDFQVRSFYLENKKQEIAPIQPKEWEFAQASALGLFDYLRKSKSRGFVLSLSGGADSSTIAILVAEMVKRGIDELGLDGFISKSGIPLTVQSNQPEKELVGQLLVTAYQGTRNSSFDTLHSAQTLAKSLGAKFYSWSIDEEVDSYTEKIEKAIGRKLTWEQDDLTLQNIQARSRSPIIWMLANLNNALLLSTSNRSEGDVGYATMDGDTSGSISPIAAVDKHFILNWLLWAEKNLDRPGLAAVNALTPTAELRPIERTQTDEKDLMPYPVIVEIERLAIRDRRSPLDVFYLLREELPIDEEILKGYIKKFFRLWSRNQWKRERFAPSFHLDEFNIDPKTWYRFPILSGGYQEELEQLDQI</sequence>
<dbReference type="Gene3D" id="3.60.110.10">
    <property type="entry name" value="Carbon-nitrogen hydrolase"/>
    <property type="match status" value="1"/>
</dbReference>
<accession>A0A326SBK1</accession>
<dbReference type="GO" id="GO:0005737">
    <property type="term" value="C:cytoplasm"/>
    <property type="evidence" value="ECO:0007669"/>
    <property type="project" value="InterPro"/>
</dbReference>
<comment type="similarity">
    <text evidence="9">Belongs to the NAD synthetase family.</text>
</comment>
<feature type="binding site" evidence="7">
    <location>
        <position position="420"/>
    </location>
    <ligand>
        <name>deamido-NAD(+)</name>
        <dbReference type="ChEBI" id="CHEBI:58437"/>
        <note>ligand shared between two neighboring subunits</note>
    </ligand>
</feature>
<comment type="caution">
    <text evidence="11">The sequence shown here is derived from an EMBL/GenBank/DDBJ whole genome shotgun (WGS) entry which is preliminary data.</text>
</comment>
<feature type="active site" description="For glutaminase activity" evidence="7">
    <location>
        <position position="111"/>
    </location>
</feature>
<dbReference type="OrthoDB" id="9803818at2"/>
<keyword evidence="6 7" id="KW-0520">NAD</keyword>
<evidence type="ECO:0000256" key="1">
    <source>
        <dbReference type="ARBA" id="ARBA00005188"/>
    </source>
</evidence>
<evidence type="ECO:0000313" key="12">
    <source>
        <dbReference type="Proteomes" id="UP000248917"/>
    </source>
</evidence>
<dbReference type="InterPro" id="IPR022310">
    <property type="entry name" value="NAD/GMP_synthase"/>
</dbReference>
<keyword evidence="12" id="KW-1185">Reference proteome</keyword>
<dbReference type="Proteomes" id="UP000248917">
    <property type="component" value="Unassembled WGS sequence"/>
</dbReference>
<comment type="function">
    <text evidence="7">Catalyzes the ATP-dependent amidation of deamido-NAD to form NAD. Uses L-glutamine as a nitrogen source.</text>
</comment>
<proteinExistence type="inferred from homology"/>
<dbReference type="SUPFAM" id="SSF52402">
    <property type="entry name" value="Adenine nucleotide alpha hydrolases-like"/>
    <property type="match status" value="1"/>
</dbReference>
<dbReference type="InterPro" id="IPR003694">
    <property type="entry name" value="NAD_synthase"/>
</dbReference>
<evidence type="ECO:0000256" key="5">
    <source>
        <dbReference type="ARBA" id="ARBA00022840"/>
    </source>
</evidence>
<dbReference type="InterPro" id="IPR014729">
    <property type="entry name" value="Rossmann-like_a/b/a_fold"/>
</dbReference>
<feature type="active site" description="Nucleophile; for glutaminase activity" evidence="7">
    <location>
        <position position="163"/>
    </location>
</feature>
<evidence type="ECO:0000256" key="9">
    <source>
        <dbReference type="RuleBase" id="RU003811"/>
    </source>
</evidence>
<dbReference type="PANTHER" id="PTHR23090">
    <property type="entry name" value="NH 3 /GLUTAMINE-DEPENDENT NAD + SYNTHETASE"/>
    <property type="match status" value="1"/>
</dbReference>
<evidence type="ECO:0000256" key="8">
    <source>
        <dbReference type="PIRNR" id="PIRNR006630"/>
    </source>
</evidence>
<dbReference type="HAMAP" id="MF_02090">
    <property type="entry name" value="NadE_glutamine_dep"/>
    <property type="match status" value="1"/>
</dbReference>
<protein>
    <recommendedName>
        <fullName evidence="7 8">Glutamine-dependent NAD(+) synthetase</fullName>
        <ecNumber evidence="7 8">6.3.5.1</ecNumber>
    </recommendedName>
    <alternativeName>
        <fullName evidence="7 8">NAD(+) synthase [glutamine-hydrolyzing]</fullName>
    </alternativeName>
</protein>
<dbReference type="GO" id="GO:0008795">
    <property type="term" value="F:NAD+ synthase activity"/>
    <property type="evidence" value="ECO:0007669"/>
    <property type="project" value="UniProtKB-UniRule"/>
</dbReference>
<feature type="binding site" evidence="7">
    <location>
        <position position="572"/>
    </location>
    <ligand>
        <name>deamido-NAD(+)</name>
        <dbReference type="ChEBI" id="CHEBI:58437"/>
        <note>ligand shared between two neighboring subunits</note>
    </ligand>
</feature>
<organism evidence="11 12">
    <name type="scientific">Algoriphagus aquaeductus</name>
    <dbReference type="NCBI Taxonomy" id="475299"/>
    <lineage>
        <taxon>Bacteria</taxon>
        <taxon>Pseudomonadati</taxon>
        <taxon>Bacteroidota</taxon>
        <taxon>Cytophagia</taxon>
        <taxon>Cytophagales</taxon>
        <taxon>Cyclobacteriaceae</taxon>
        <taxon>Algoriphagus</taxon>
    </lineage>
</organism>
<evidence type="ECO:0000256" key="2">
    <source>
        <dbReference type="ARBA" id="ARBA00007145"/>
    </source>
</evidence>
<reference evidence="11 12" key="1">
    <citation type="submission" date="2018-06" db="EMBL/GenBank/DDBJ databases">
        <title>Genomic Encyclopedia of Archaeal and Bacterial Type Strains, Phase II (KMG-II): from individual species to whole genera.</title>
        <authorList>
            <person name="Goeker M."/>
        </authorList>
    </citation>
    <scope>NUCLEOTIDE SEQUENCE [LARGE SCALE GENOMIC DNA]</scope>
    <source>
        <strain evidence="11 12">T4</strain>
    </source>
</reference>
<evidence type="ECO:0000256" key="4">
    <source>
        <dbReference type="ARBA" id="ARBA00022741"/>
    </source>
</evidence>